<protein>
    <recommendedName>
        <fullName evidence="3">DUF4350 domain-containing protein</fullName>
    </recommendedName>
</protein>
<proteinExistence type="predicted"/>
<dbReference type="Pfam" id="PF19985">
    <property type="entry name" value="DUF6421"/>
    <property type="match status" value="1"/>
</dbReference>
<dbReference type="EMBL" id="CP015208">
    <property type="protein sequence ID" value="AOY55662.1"/>
    <property type="molecule type" value="Genomic_DNA"/>
</dbReference>
<dbReference type="STRING" id="535712.A4Z71_01235"/>
<sequence>MQKIARILIDQAHNQAWAVKPEIAATMNPANPADASYAKMAEAAKVAEFEVNLHETGLFTAASLAETDILVIPHASTEEWEKTIGVGSPKFSPDELEVIESFVRGGGSLLLLAETEQPKYGNNFAELAAKFGVEIKNATVQDPSRAYKEVPTWIIGDFDRLTKSDFAFMVEEVCLYRAGVLDVATGIDAEVFMHTSEHAAPASAPLGVAVQHELGRVVVLADSDLFGDDSIDDCDNKQLWLNIAGWLANAKAAAKANSKREPSSLLADAGWLKLADAIEALRPMQSKDGSIDASEFSRDEASKLVDQVLSAIDDLAPRFEHQKEYFVAVKKDIENWRQGGFAVPDFFDSLELFRPDLNRKNSVQHLAVFSMYTQNGNPNRNLEAVITNTFWPDWLAEKEKKYNNPAFIPIEFVAFTSGYDTNSAVFFPETVAVRSVSTYYWGGIFCDREAARFRRVSQAAKELLYLPLPADAERLVNDQQLAQETFVLWDLIHDRTHSRGDLPFDPFMIKQRMPFWMYALEELRCDLATFRETLVLEAEGDRLAKYMRYAILFDRIFRFSITGGRVRNYDGLGGQIIFAHLHKTGALHWTDNRLAFDWEKVTEEVVNLCEQVEALYHDGINRSRMAQWISAYEFVTSLVQPHPASNWAKGADTLPTGGELKEMVNLVLDDEFPLNVFFETLNRKLADVISSTKGITA</sequence>
<keyword evidence="2" id="KW-1185">Reference proteome</keyword>
<dbReference type="RefSeq" id="WP_070954173.1">
    <property type="nucleotide sequence ID" value="NZ_CP015208.1"/>
</dbReference>
<name>A0A1D9DXY8_9MICO</name>
<dbReference type="PANTHER" id="PTHR12969">
    <property type="entry name" value="NGD5/OSM-6/IFT52"/>
    <property type="match status" value="1"/>
</dbReference>
<dbReference type="InterPro" id="IPR039975">
    <property type="entry name" value="IFT52"/>
</dbReference>
<dbReference type="Proteomes" id="UP000243784">
    <property type="component" value="Chromosome"/>
</dbReference>
<dbReference type="Gene3D" id="3.40.50.880">
    <property type="match status" value="1"/>
</dbReference>
<evidence type="ECO:0000313" key="1">
    <source>
        <dbReference type="EMBL" id="AOY55662.1"/>
    </source>
</evidence>
<dbReference type="KEGG" id="rpla:A4Z71_01235"/>
<gene>
    <name evidence="1" type="ORF">A4Z71_01235</name>
</gene>
<organism evidence="1 2">
    <name type="scientific">Candidatus Rhodoluna planktonica</name>
    <dbReference type="NCBI Taxonomy" id="535712"/>
    <lineage>
        <taxon>Bacteria</taxon>
        <taxon>Bacillati</taxon>
        <taxon>Actinomycetota</taxon>
        <taxon>Actinomycetes</taxon>
        <taxon>Micrococcales</taxon>
        <taxon>Microbacteriaceae</taxon>
        <taxon>Luna cluster</taxon>
        <taxon>Luna-1 subcluster</taxon>
        <taxon>Rhodoluna</taxon>
    </lineage>
</organism>
<accession>A0A1D9DXY8</accession>
<evidence type="ECO:0008006" key="3">
    <source>
        <dbReference type="Google" id="ProtNLM"/>
    </source>
</evidence>
<dbReference type="InterPro" id="IPR046306">
    <property type="entry name" value="DUF6421"/>
</dbReference>
<dbReference type="PANTHER" id="PTHR12969:SF7">
    <property type="entry name" value="INTRAFLAGELLAR TRANSPORT PROTEIN 52 HOMOLOG"/>
    <property type="match status" value="1"/>
</dbReference>
<dbReference type="InterPro" id="IPR029062">
    <property type="entry name" value="Class_I_gatase-like"/>
</dbReference>
<dbReference type="OrthoDB" id="3755108at2"/>
<dbReference type="SUPFAM" id="SSF52317">
    <property type="entry name" value="Class I glutamine amidotransferase-like"/>
    <property type="match status" value="1"/>
</dbReference>
<dbReference type="AlphaFoldDB" id="A0A1D9DXY8"/>
<evidence type="ECO:0000313" key="2">
    <source>
        <dbReference type="Proteomes" id="UP000243784"/>
    </source>
</evidence>
<reference evidence="1 2" key="1">
    <citation type="journal article" date="2016" name="Biochim. Biophys. Acta">
        <title>Photochemical characterization of actinorhodopsin and its functional existence in the natural host.</title>
        <authorList>
            <person name="Nakamura S."/>
            <person name="Kikukawa T."/>
            <person name="Tamogami J."/>
            <person name="Kamiya M."/>
            <person name="Aizawa T."/>
            <person name="Hahn M.W."/>
            <person name="Ihara K."/>
            <person name="Kamo N."/>
            <person name="Demura M."/>
        </authorList>
    </citation>
    <scope>NUCLEOTIDE SEQUENCE [LARGE SCALE GENOMIC DNA]</scope>
    <source>
        <strain evidence="1 2">MWH-Dar1</strain>
    </source>
</reference>